<keyword evidence="1" id="KW-1133">Transmembrane helix</keyword>
<keyword evidence="1" id="KW-0812">Transmembrane</keyword>
<feature type="transmembrane region" description="Helical" evidence="1">
    <location>
        <begin position="54"/>
        <end position="74"/>
    </location>
</feature>
<dbReference type="EMBL" id="FNTX01000001">
    <property type="protein sequence ID" value="SED69330.1"/>
    <property type="molecule type" value="Genomic_DNA"/>
</dbReference>
<feature type="transmembrane region" description="Helical" evidence="1">
    <location>
        <begin position="94"/>
        <end position="112"/>
    </location>
</feature>
<organism evidence="2 3">
    <name type="scientific">Ruania alba</name>
    <dbReference type="NCBI Taxonomy" id="648782"/>
    <lineage>
        <taxon>Bacteria</taxon>
        <taxon>Bacillati</taxon>
        <taxon>Actinomycetota</taxon>
        <taxon>Actinomycetes</taxon>
        <taxon>Micrococcales</taxon>
        <taxon>Ruaniaceae</taxon>
        <taxon>Ruania</taxon>
    </lineage>
</organism>
<keyword evidence="1" id="KW-0472">Membrane</keyword>
<dbReference type="Proteomes" id="UP000199220">
    <property type="component" value="Unassembled WGS sequence"/>
</dbReference>
<dbReference type="RefSeq" id="WP_089771505.1">
    <property type="nucleotide sequence ID" value="NZ_FNTX01000001.1"/>
</dbReference>
<gene>
    <name evidence="2" type="ORF">SAMN04488554_0451</name>
</gene>
<reference evidence="3" key="1">
    <citation type="submission" date="2016-10" db="EMBL/GenBank/DDBJ databases">
        <authorList>
            <person name="Varghese N."/>
            <person name="Submissions S."/>
        </authorList>
    </citation>
    <scope>NUCLEOTIDE SEQUENCE [LARGE SCALE GENOMIC DNA]</scope>
    <source>
        <strain evidence="3">DSM 21368</strain>
    </source>
</reference>
<keyword evidence="3" id="KW-1185">Reference proteome</keyword>
<protein>
    <submittedName>
        <fullName evidence="2">Uncharacterized protein</fullName>
    </submittedName>
</protein>
<name>A0A1H5CSA8_9MICO</name>
<dbReference type="AlphaFoldDB" id="A0A1H5CSA8"/>
<evidence type="ECO:0000256" key="1">
    <source>
        <dbReference type="SAM" id="Phobius"/>
    </source>
</evidence>
<evidence type="ECO:0000313" key="3">
    <source>
        <dbReference type="Proteomes" id="UP000199220"/>
    </source>
</evidence>
<feature type="transmembrane region" description="Helical" evidence="1">
    <location>
        <begin position="124"/>
        <end position="142"/>
    </location>
</feature>
<proteinExistence type="predicted"/>
<sequence length="250" mass="26719">MANQTINVRTWSKQVPAYGLALGDLDLYVLKNHDEILRALGRQRVTDSATTRRLLRAVAIVVLMMAPITGVSTLGGAGRFGDGLDDSLGVPVTAWAFAVAVVGVVVVAVRWLRSDRHAAPVEIVYLAGTIVCGGLALLQLETVRGVDIAAFAVPSLPVWVASAAAAIILAAIVLGSRGRRVPIPDHFRTIGTPDQRTAAELIDALDPREREKLLDDRRRAIRRLRERGLIGADDATQLESVPLGESTSIG</sequence>
<accession>A0A1H5CSA8</accession>
<dbReference type="OrthoDB" id="3837860at2"/>
<feature type="transmembrane region" description="Helical" evidence="1">
    <location>
        <begin position="148"/>
        <end position="174"/>
    </location>
</feature>
<dbReference type="STRING" id="648782.SAMN04488554_0451"/>
<evidence type="ECO:0000313" key="2">
    <source>
        <dbReference type="EMBL" id="SED69330.1"/>
    </source>
</evidence>